<dbReference type="AlphaFoldDB" id="A0AA86NXC7"/>
<proteinExistence type="predicted"/>
<dbReference type="EMBL" id="CAXDID020000003">
    <property type="protein sequence ID" value="CAL5971650.1"/>
    <property type="molecule type" value="Genomic_DNA"/>
</dbReference>
<protein>
    <submittedName>
        <fullName evidence="2">Hypothetical_protein</fullName>
    </submittedName>
</protein>
<evidence type="ECO:0000313" key="2">
    <source>
        <dbReference type="EMBL" id="CAL5971650.1"/>
    </source>
</evidence>
<reference evidence="2 3" key="2">
    <citation type="submission" date="2024-07" db="EMBL/GenBank/DDBJ databases">
        <authorList>
            <person name="Akdeniz Z."/>
        </authorList>
    </citation>
    <scope>NUCLEOTIDE SEQUENCE [LARGE SCALE GENOMIC DNA]</scope>
</reference>
<name>A0AA86NXC7_9EUKA</name>
<evidence type="ECO:0000313" key="1">
    <source>
        <dbReference type="EMBL" id="CAI9926957.1"/>
    </source>
</evidence>
<reference evidence="1" key="1">
    <citation type="submission" date="2023-06" db="EMBL/GenBank/DDBJ databases">
        <authorList>
            <person name="Kurt Z."/>
        </authorList>
    </citation>
    <scope>NUCLEOTIDE SEQUENCE</scope>
</reference>
<keyword evidence="3" id="KW-1185">Reference proteome</keyword>
<dbReference type="EMBL" id="CATOUU010000380">
    <property type="protein sequence ID" value="CAI9926957.1"/>
    <property type="molecule type" value="Genomic_DNA"/>
</dbReference>
<organism evidence="1">
    <name type="scientific">Hexamita inflata</name>
    <dbReference type="NCBI Taxonomy" id="28002"/>
    <lineage>
        <taxon>Eukaryota</taxon>
        <taxon>Metamonada</taxon>
        <taxon>Diplomonadida</taxon>
        <taxon>Hexamitidae</taxon>
        <taxon>Hexamitinae</taxon>
        <taxon>Hexamita</taxon>
    </lineage>
</organism>
<dbReference type="Proteomes" id="UP001642409">
    <property type="component" value="Unassembled WGS sequence"/>
</dbReference>
<evidence type="ECO:0000313" key="3">
    <source>
        <dbReference type="Proteomes" id="UP001642409"/>
    </source>
</evidence>
<gene>
    <name evidence="1" type="ORF">HINF_LOCUS14602</name>
    <name evidence="2" type="ORF">HINF_LOCUS1511</name>
</gene>
<comment type="caution">
    <text evidence="1">The sequence shown here is derived from an EMBL/GenBank/DDBJ whole genome shotgun (WGS) entry which is preliminary data.</text>
</comment>
<accession>A0AA86NXC7</accession>
<sequence>MNSITNEQQLICAIQRYCELTNNDYTNIIYQVLVLPDTTYNLLFCQLSFDLNMKLETIHTLFTELSTKYLYVNLLSFRESFNIQQNLSAIVTEMQTVSQYQNHKFLVIEKRNIQSKIDQSDKIPLQQFKQEFLETVKTIMMEFDIRANQMIDKEVCQVLKQYFQSHDQKLFWERVQQQISYKTVLQLKQYYQKSFLQCQYEQISKNDKQKIVQLIRVMPQSKPSEIVNIFFNEIGSEIYFRRKVIMLVIYLQRLGQK</sequence>